<organism evidence="1 2">
    <name type="scientific">Stephania yunnanensis</name>
    <dbReference type="NCBI Taxonomy" id="152371"/>
    <lineage>
        <taxon>Eukaryota</taxon>
        <taxon>Viridiplantae</taxon>
        <taxon>Streptophyta</taxon>
        <taxon>Embryophyta</taxon>
        <taxon>Tracheophyta</taxon>
        <taxon>Spermatophyta</taxon>
        <taxon>Magnoliopsida</taxon>
        <taxon>Ranunculales</taxon>
        <taxon>Menispermaceae</taxon>
        <taxon>Menispermoideae</taxon>
        <taxon>Cissampelideae</taxon>
        <taxon>Stephania</taxon>
    </lineage>
</organism>
<evidence type="ECO:0000313" key="2">
    <source>
        <dbReference type="Proteomes" id="UP001420932"/>
    </source>
</evidence>
<keyword evidence="2" id="KW-1185">Reference proteome</keyword>
<name>A0AAP0P5U0_9MAGN</name>
<protein>
    <submittedName>
        <fullName evidence="1">Uncharacterized protein</fullName>
    </submittedName>
</protein>
<proteinExistence type="predicted"/>
<evidence type="ECO:0000313" key="1">
    <source>
        <dbReference type="EMBL" id="KAK9128621.1"/>
    </source>
</evidence>
<dbReference type="AlphaFoldDB" id="A0AAP0P5U0"/>
<accession>A0AAP0P5U0</accession>
<sequence length="50" mass="5324">MGGDRWCVLCLEVAEEPTRRGGALVAEEPKSKGVWPWASMALGGMALGLH</sequence>
<comment type="caution">
    <text evidence="1">The sequence shown here is derived from an EMBL/GenBank/DDBJ whole genome shotgun (WGS) entry which is preliminary data.</text>
</comment>
<reference evidence="1 2" key="1">
    <citation type="submission" date="2024-01" db="EMBL/GenBank/DDBJ databases">
        <title>Genome assemblies of Stephania.</title>
        <authorList>
            <person name="Yang L."/>
        </authorList>
    </citation>
    <scope>NUCLEOTIDE SEQUENCE [LARGE SCALE GENOMIC DNA]</scope>
    <source>
        <strain evidence="1">YNDBR</strain>
        <tissue evidence="1">Leaf</tissue>
    </source>
</reference>
<dbReference type="EMBL" id="JBBNAF010000007">
    <property type="protein sequence ID" value="KAK9128621.1"/>
    <property type="molecule type" value="Genomic_DNA"/>
</dbReference>
<gene>
    <name evidence="1" type="ORF">Syun_017418</name>
</gene>
<dbReference type="Proteomes" id="UP001420932">
    <property type="component" value="Unassembled WGS sequence"/>
</dbReference>